<dbReference type="EMBL" id="JAOVQO010000008">
    <property type="protein sequence ID" value="MCU9848303.1"/>
    <property type="molecule type" value="Genomic_DNA"/>
</dbReference>
<organism evidence="1 2">
    <name type="scientific">Albidovulum salinarum</name>
    <dbReference type="NCBI Taxonomy" id="2984153"/>
    <lineage>
        <taxon>Bacteria</taxon>
        <taxon>Pseudomonadati</taxon>
        <taxon>Pseudomonadota</taxon>
        <taxon>Alphaproteobacteria</taxon>
        <taxon>Rhodobacterales</taxon>
        <taxon>Paracoccaceae</taxon>
        <taxon>Albidovulum</taxon>
    </lineage>
</organism>
<dbReference type="Proteomes" id="UP001209535">
    <property type="component" value="Unassembled WGS sequence"/>
</dbReference>
<accession>A0ABT2X307</accession>
<dbReference type="InterPro" id="IPR036412">
    <property type="entry name" value="HAD-like_sf"/>
</dbReference>
<dbReference type="InterPro" id="IPR006439">
    <property type="entry name" value="HAD-SF_hydro_IA"/>
</dbReference>
<dbReference type="Gene3D" id="3.40.50.1000">
    <property type="entry name" value="HAD superfamily/HAD-like"/>
    <property type="match status" value="1"/>
</dbReference>
<dbReference type="Pfam" id="PF00702">
    <property type="entry name" value="Hydrolase"/>
    <property type="match status" value="1"/>
</dbReference>
<protein>
    <submittedName>
        <fullName evidence="1">HAD family phosphatase</fullName>
    </submittedName>
</protein>
<evidence type="ECO:0000313" key="2">
    <source>
        <dbReference type="Proteomes" id="UP001209535"/>
    </source>
</evidence>
<dbReference type="SUPFAM" id="SSF56784">
    <property type="entry name" value="HAD-like"/>
    <property type="match status" value="1"/>
</dbReference>
<gene>
    <name evidence="1" type="ORF">OEZ60_09810</name>
</gene>
<keyword evidence="2" id="KW-1185">Reference proteome</keyword>
<reference evidence="1 2" key="1">
    <citation type="submission" date="2022-10" db="EMBL/GenBank/DDBJ databases">
        <title>Defluviimonas sp. nov., isolated from ocean surface sediments.</title>
        <authorList>
            <person name="He W."/>
            <person name="Wang L."/>
            <person name="Zhang D.-F."/>
        </authorList>
    </citation>
    <scope>NUCLEOTIDE SEQUENCE [LARGE SCALE GENOMIC DNA]</scope>
    <source>
        <strain evidence="1 2">WL0024</strain>
    </source>
</reference>
<sequence>MSRPEAVVFDIGNVLIQWQPERFYDTIMAPADRVRMFAEIDLHAMNEAVDAGAPFRDTIYDWAARHPEWTDKIRLWHDNWLDMASPAIPQSVRLLRALKARGVPVFALTNFGDDTFAHAAPHYPFLAEFDRLYVSGRLKVTKPDPRIYAIVEEDCGIAPDRLLFADDRAENIEAAQRRGWQVHHFDGPAGFAARLVALGLLNEKEAS</sequence>
<dbReference type="SFLD" id="SFLDG01129">
    <property type="entry name" value="C1.5:_HAD__Beta-PGM__Phosphata"/>
    <property type="match status" value="1"/>
</dbReference>
<dbReference type="RefSeq" id="WP_263335484.1">
    <property type="nucleotide sequence ID" value="NZ_JAOVQO010000008.1"/>
</dbReference>
<dbReference type="Gene3D" id="1.10.150.240">
    <property type="entry name" value="Putative phosphatase, domain 2"/>
    <property type="match status" value="1"/>
</dbReference>
<dbReference type="PANTHER" id="PTHR43611:SF3">
    <property type="entry name" value="FLAVIN MONONUCLEOTIDE HYDROLASE 1, CHLOROPLATIC"/>
    <property type="match status" value="1"/>
</dbReference>
<evidence type="ECO:0000313" key="1">
    <source>
        <dbReference type="EMBL" id="MCU9848303.1"/>
    </source>
</evidence>
<dbReference type="SFLD" id="SFLDS00003">
    <property type="entry name" value="Haloacid_Dehalogenase"/>
    <property type="match status" value="1"/>
</dbReference>
<dbReference type="NCBIfam" id="TIGR01509">
    <property type="entry name" value="HAD-SF-IA-v3"/>
    <property type="match status" value="1"/>
</dbReference>
<dbReference type="InterPro" id="IPR023214">
    <property type="entry name" value="HAD_sf"/>
</dbReference>
<comment type="caution">
    <text evidence="1">The sequence shown here is derived from an EMBL/GenBank/DDBJ whole genome shotgun (WGS) entry which is preliminary data.</text>
</comment>
<dbReference type="InterPro" id="IPR023198">
    <property type="entry name" value="PGP-like_dom2"/>
</dbReference>
<name>A0ABT2X307_9RHOB</name>
<proteinExistence type="predicted"/>
<dbReference type="PANTHER" id="PTHR43611">
    <property type="entry name" value="ALPHA-D-GLUCOSE 1-PHOSPHATE PHOSPHATASE"/>
    <property type="match status" value="1"/>
</dbReference>
<dbReference type="CDD" id="cd02603">
    <property type="entry name" value="HAD_sEH-N_like"/>
    <property type="match status" value="1"/>
</dbReference>